<keyword evidence="7" id="KW-0472">Membrane</keyword>
<reference evidence="10" key="1">
    <citation type="submission" date="2025-08" db="UniProtKB">
        <authorList>
            <consortium name="RefSeq"/>
        </authorList>
    </citation>
    <scope>IDENTIFICATION</scope>
    <source>
        <tissue evidence="10">Whole body</tissue>
    </source>
</reference>
<dbReference type="PROSITE" id="PS50035">
    <property type="entry name" value="PLD"/>
    <property type="match status" value="1"/>
</dbReference>
<dbReference type="PANTHER" id="PTHR43856">
    <property type="entry name" value="CARDIOLIPIN HYDROLASE"/>
    <property type="match status" value="1"/>
</dbReference>
<evidence type="ECO:0000259" key="8">
    <source>
        <dbReference type="PROSITE" id="PS50035"/>
    </source>
</evidence>
<dbReference type="PANTHER" id="PTHR43856:SF1">
    <property type="entry name" value="MITOCHONDRIAL CARDIOLIPIN HYDROLASE"/>
    <property type="match status" value="1"/>
</dbReference>
<keyword evidence="1" id="KW-0378">Hydrolase</keyword>
<evidence type="ECO:0000256" key="4">
    <source>
        <dbReference type="ARBA" id="ARBA00038012"/>
    </source>
</evidence>
<dbReference type="GO" id="GO:0016891">
    <property type="term" value="F:RNA endonuclease activity producing 5'-phosphomonoesters, hydrolytic mechanism"/>
    <property type="evidence" value="ECO:0007669"/>
    <property type="project" value="TreeGrafter"/>
</dbReference>
<dbReference type="GeneID" id="112687688"/>
<feature type="domain" description="PLD phosphodiesterase" evidence="8">
    <location>
        <begin position="145"/>
        <end position="172"/>
    </location>
</feature>
<name>A0A8B8FZD4_9HEMI</name>
<keyword evidence="7" id="KW-0812">Transmembrane</keyword>
<dbReference type="RefSeq" id="XP_025416334.1">
    <property type="nucleotide sequence ID" value="XM_025560549.1"/>
</dbReference>
<dbReference type="InterPro" id="IPR001736">
    <property type="entry name" value="PLipase_D/transphosphatidylase"/>
</dbReference>
<dbReference type="GO" id="GO:0034587">
    <property type="term" value="P:piRNA processing"/>
    <property type="evidence" value="ECO:0007669"/>
    <property type="project" value="TreeGrafter"/>
</dbReference>
<dbReference type="GO" id="GO:0016042">
    <property type="term" value="P:lipid catabolic process"/>
    <property type="evidence" value="ECO:0007669"/>
    <property type="project" value="UniProtKB-KW"/>
</dbReference>
<sequence length="205" mass="24556">MMYYNYLFTWNTTTKLVINFACACAILANFWYDYYNQEQTEVIFFHGNQSQCDFHRNKTTLLNYLNSECPMCNVYKIIGWLNETKKTLDICMYSLNSELLTNAIIDAHKRGVHVRIIVDEDNIRSTWKFGTMGIAKRVKLMQFNAKMLMHHKFIIIDNKKVILGSMNWTVNAVRRNWENVFLTNKYQIVDPFRHEFKTIWKQFDQ</sequence>
<evidence type="ECO:0000313" key="9">
    <source>
        <dbReference type="Proteomes" id="UP000694846"/>
    </source>
</evidence>
<protein>
    <recommendedName>
        <fullName evidence="5">Mitochondrial cardiolipin hydrolase</fullName>
    </recommendedName>
    <alternativeName>
        <fullName evidence="6">Mitochondrial phospholipase</fullName>
    </alternativeName>
</protein>
<evidence type="ECO:0000313" key="10">
    <source>
        <dbReference type="RefSeq" id="XP_025416334.1"/>
    </source>
</evidence>
<keyword evidence="2" id="KW-0442">Lipid degradation</keyword>
<feature type="transmembrane region" description="Helical" evidence="7">
    <location>
        <begin position="12"/>
        <end position="32"/>
    </location>
</feature>
<dbReference type="InterPro" id="IPR051406">
    <property type="entry name" value="PLD_domain"/>
</dbReference>
<dbReference type="GO" id="GO:0005739">
    <property type="term" value="C:mitochondrion"/>
    <property type="evidence" value="ECO:0007669"/>
    <property type="project" value="TreeGrafter"/>
</dbReference>
<dbReference type="Gene3D" id="3.30.870.10">
    <property type="entry name" value="Endonuclease Chain A"/>
    <property type="match status" value="1"/>
</dbReference>
<dbReference type="Pfam" id="PF13091">
    <property type="entry name" value="PLDc_2"/>
    <property type="match status" value="1"/>
</dbReference>
<dbReference type="InterPro" id="IPR025202">
    <property type="entry name" value="PLD-like_dom"/>
</dbReference>
<evidence type="ECO:0000256" key="3">
    <source>
        <dbReference type="ARBA" id="ARBA00023098"/>
    </source>
</evidence>
<dbReference type="OrthoDB" id="5205528at2759"/>
<keyword evidence="9" id="KW-1185">Reference proteome</keyword>
<evidence type="ECO:0000256" key="7">
    <source>
        <dbReference type="SAM" id="Phobius"/>
    </source>
</evidence>
<dbReference type="SMART" id="SM00155">
    <property type="entry name" value="PLDc"/>
    <property type="match status" value="1"/>
</dbReference>
<keyword evidence="3" id="KW-0443">Lipid metabolism</keyword>
<evidence type="ECO:0000256" key="6">
    <source>
        <dbReference type="ARBA" id="ARBA00043167"/>
    </source>
</evidence>
<evidence type="ECO:0000256" key="5">
    <source>
        <dbReference type="ARBA" id="ARBA00040549"/>
    </source>
</evidence>
<comment type="similarity">
    <text evidence="4">Belongs to the phospholipase D family. MitoPLD/Zucchini subfamily.</text>
</comment>
<accession>A0A8B8FZD4</accession>
<dbReference type="Proteomes" id="UP000694846">
    <property type="component" value="Unplaced"/>
</dbReference>
<dbReference type="AlphaFoldDB" id="A0A8B8FZD4"/>
<proteinExistence type="inferred from homology"/>
<evidence type="ECO:0000256" key="1">
    <source>
        <dbReference type="ARBA" id="ARBA00022801"/>
    </source>
</evidence>
<dbReference type="SUPFAM" id="SSF56024">
    <property type="entry name" value="Phospholipase D/nuclease"/>
    <property type="match status" value="1"/>
</dbReference>
<organism evidence="9 10">
    <name type="scientific">Sipha flava</name>
    <name type="common">yellow sugarcane aphid</name>
    <dbReference type="NCBI Taxonomy" id="143950"/>
    <lineage>
        <taxon>Eukaryota</taxon>
        <taxon>Metazoa</taxon>
        <taxon>Ecdysozoa</taxon>
        <taxon>Arthropoda</taxon>
        <taxon>Hexapoda</taxon>
        <taxon>Insecta</taxon>
        <taxon>Pterygota</taxon>
        <taxon>Neoptera</taxon>
        <taxon>Paraneoptera</taxon>
        <taxon>Hemiptera</taxon>
        <taxon>Sternorrhyncha</taxon>
        <taxon>Aphidomorpha</taxon>
        <taxon>Aphidoidea</taxon>
        <taxon>Aphididae</taxon>
        <taxon>Sipha</taxon>
    </lineage>
</organism>
<evidence type="ECO:0000256" key="2">
    <source>
        <dbReference type="ARBA" id="ARBA00022963"/>
    </source>
</evidence>
<gene>
    <name evidence="10" type="primary">LOC112687688</name>
</gene>
<keyword evidence="7" id="KW-1133">Transmembrane helix</keyword>